<evidence type="ECO:0000256" key="9">
    <source>
        <dbReference type="ARBA" id="ARBA00023065"/>
    </source>
</evidence>
<dbReference type="RefSeq" id="WP_070236227.1">
    <property type="nucleotide sequence ID" value="NZ_CP017478.1"/>
</dbReference>
<keyword evidence="5" id="KW-0762">Sugar transport</keyword>
<evidence type="ECO:0000256" key="8">
    <source>
        <dbReference type="ARBA" id="ARBA00023047"/>
    </source>
</evidence>
<evidence type="ECO:0000256" key="14">
    <source>
        <dbReference type="ARBA" id="ARBA00023288"/>
    </source>
</evidence>
<dbReference type="InterPro" id="IPR049712">
    <property type="entry name" value="Poly_export"/>
</dbReference>
<keyword evidence="10" id="KW-0626">Porin</keyword>
<reference evidence="17 18" key="1">
    <citation type="submission" date="2016-10" db="EMBL/GenBank/DDBJ databases">
        <title>Lutibacter sp. LPB0138, isolated from marine gastropod.</title>
        <authorList>
            <person name="Kim E."/>
            <person name="Yi H."/>
        </authorList>
    </citation>
    <scope>NUCLEOTIDE SEQUENCE [LARGE SCALE GENOMIC DNA]</scope>
    <source>
        <strain evidence="17 18">LPB0138</strain>
    </source>
</reference>
<dbReference type="PANTHER" id="PTHR33619">
    <property type="entry name" value="POLYSACCHARIDE EXPORT PROTEIN GFCE-RELATED"/>
    <property type="match status" value="1"/>
</dbReference>
<dbReference type="OrthoDB" id="662756at2"/>
<dbReference type="Pfam" id="PF02563">
    <property type="entry name" value="Poly_export"/>
    <property type="match status" value="1"/>
</dbReference>
<dbReference type="InterPro" id="IPR003715">
    <property type="entry name" value="Poly_export_N"/>
</dbReference>
<dbReference type="KEGG" id="lul:LPB138_05065"/>
<keyword evidence="6" id="KW-0812">Transmembrane</keyword>
<dbReference type="PANTHER" id="PTHR33619:SF3">
    <property type="entry name" value="POLYSACCHARIDE EXPORT PROTEIN GFCE-RELATED"/>
    <property type="match status" value="1"/>
</dbReference>
<comment type="similarity">
    <text evidence="2">Belongs to the BexD/CtrA/VexA family.</text>
</comment>
<evidence type="ECO:0000256" key="10">
    <source>
        <dbReference type="ARBA" id="ARBA00023114"/>
    </source>
</evidence>
<evidence type="ECO:0000256" key="13">
    <source>
        <dbReference type="ARBA" id="ARBA00023237"/>
    </source>
</evidence>
<dbReference type="Pfam" id="PF22461">
    <property type="entry name" value="SLBB_2"/>
    <property type="match status" value="1"/>
</dbReference>
<keyword evidence="11" id="KW-0472">Membrane</keyword>
<evidence type="ECO:0000256" key="1">
    <source>
        <dbReference type="ARBA" id="ARBA00004571"/>
    </source>
</evidence>
<evidence type="ECO:0000259" key="16">
    <source>
        <dbReference type="Pfam" id="PF22461"/>
    </source>
</evidence>
<sequence>MKKVLKNKFNFCIVILSVVTLLSSCGTQEDIVYFQNIKNNQNSSRATSYTPTLNPDDLIKIHVLAFDMQAVGPFNGQGITGSVSGEGSKSYLIDQNGNIEFPVLGNIKLAGLTRLEATELLKKKIAEYVKEPIVNISIENFKITVLGEVKNPGTFRIDNERITILEALGLAGDLTIYGERKDILVVRESDGKRINTRVDLTTDEVFQSPVFYLAQNDVIYIKPSESKIKQSKPPSDFKTIILPVIGVLLSAATLITR</sequence>
<evidence type="ECO:0000256" key="5">
    <source>
        <dbReference type="ARBA" id="ARBA00022597"/>
    </source>
</evidence>
<keyword evidence="3" id="KW-0813">Transport</keyword>
<name>A0A1D8P687_9FLAO</name>
<evidence type="ECO:0000256" key="12">
    <source>
        <dbReference type="ARBA" id="ARBA00023139"/>
    </source>
</evidence>
<dbReference type="GO" id="GO:0006811">
    <property type="term" value="P:monoatomic ion transport"/>
    <property type="evidence" value="ECO:0007669"/>
    <property type="project" value="UniProtKB-KW"/>
</dbReference>
<feature type="domain" description="SLBB" evidence="16">
    <location>
        <begin position="142"/>
        <end position="221"/>
    </location>
</feature>
<keyword evidence="18" id="KW-1185">Reference proteome</keyword>
<evidence type="ECO:0000313" key="18">
    <source>
        <dbReference type="Proteomes" id="UP000176050"/>
    </source>
</evidence>
<dbReference type="InterPro" id="IPR054765">
    <property type="entry name" value="SLBB_dom"/>
</dbReference>
<feature type="domain" description="Polysaccharide export protein N-terminal" evidence="15">
    <location>
        <begin position="48"/>
        <end position="138"/>
    </location>
</feature>
<dbReference type="AlphaFoldDB" id="A0A1D8P687"/>
<dbReference type="STRING" id="1850246.LPB138_05065"/>
<keyword evidence="14" id="KW-0449">Lipoprotein</keyword>
<keyword evidence="13" id="KW-0998">Cell outer membrane</keyword>
<protein>
    <submittedName>
        <fullName evidence="17">Uncharacterized protein</fullName>
    </submittedName>
</protein>
<keyword evidence="8" id="KW-0625">Polysaccharide transport</keyword>
<dbReference type="EMBL" id="CP017478">
    <property type="protein sequence ID" value="AOW20088.1"/>
    <property type="molecule type" value="Genomic_DNA"/>
</dbReference>
<evidence type="ECO:0000256" key="11">
    <source>
        <dbReference type="ARBA" id="ARBA00023136"/>
    </source>
</evidence>
<dbReference type="GO" id="GO:0009279">
    <property type="term" value="C:cell outer membrane"/>
    <property type="evidence" value="ECO:0007669"/>
    <property type="project" value="UniProtKB-SubCell"/>
</dbReference>
<evidence type="ECO:0000256" key="3">
    <source>
        <dbReference type="ARBA" id="ARBA00022448"/>
    </source>
</evidence>
<dbReference type="Gene3D" id="3.10.560.10">
    <property type="entry name" value="Outer membrane lipoprotein wza domain like"/>
    <property type="match status" value="1"/>
</dbReference>
<evidence type="ECO:0000256" key="7">
    <source>
        <dbReference type="ARBA" id="ARBA00022729"/>
    </source>
</evidence>
<evidence type="ECO:0000259" key="15">
    <source>
        <dbReference type="Pfam" id="PF02563"/>
    </source>
</evidence>
<dbReference type="GO" id="GO:0015159">
    <property type="term" value="F:polysaccharide transmembrane transporter activity"/>
    <property type="evidence" value="ECO:0007669"/>
    <property type="project" value="InterPro"/>
</dbReference>
<dbReference type="GO" id="GO:0046930">
    <property type="term" value="C:pore complex"/>
    <property type="evidence" value="ECO:0007669"/>
    <property type="project" value="UniProtKB-KW"/>
</dbReference>
<organism evidence="17 18">
    <name type="scientific">Urechidicola croceus</name>
    <dbReference type="NCBI Taxonomy" id="1850246"/>
    <lineage>
        <taxon>Bacteria</taxon>
        <taxon>Pseudomonadati</taxon>
        <taxon>Bacteroidota</taxon>
        <taxon>Flavobacteriia</taxon>
        <taxon>Flavobacteriales</taxon>
        <taxon>Flavobacteriaceae</taxon>
        <taxon>Urechidicola</taxon>
    </lineage>
</organism>
<keyword evidence="7" id="KW-0732">Signal</keyword>
<evidence type="ECO:0000256" key="6">
    <source>
        <dbReference type="ARBA" id="ARBA00022692"/>
    </source>
</evidence>
<dbReference type="PROSITE" id="PS51257">
    <property type="entry name" value="PROKAR_LIPOPROTEIN"/>
    <property type="match status" value="1"/>
</dbReference>
<dbReference type="Proteomes" id="UP000176050">
    <property type="component" value="Chromosome"/>
</dbReference>
<keyword evidence="9" id="KW-0406">Ion transport</keyword>
<proteinExistence type="inferred from homology"/>
<dbReference type="GO" id="GO:0015288">
    <property type="term" value="F:porin activity"/>
    <property type="evidence" value="ECO:0007669"/>
    <property type="project" value="UniProtKB-KW"/>
</dbReference>
<evidence type="ECO:0000313" key="17">
    <source>
        <dbReference type="EMBL" id="AOW20088.1"/>
    </source>
</evidence>
<keyword evidence="12" id="KW-0564">Palmitate</keyword>
<comment type="subcellular location">
    <subcellularLocation>
        <location evidence="1">Cell outer membrane</location>
        <topology evidence="1">Multi-pass membrane protein</topology>
    </subcellularLocation>
</comment>
<keyword evidence="4" id="KW-1134">Transmembrane beta strand</keyword>
<gene>
    <name evidence="17" type="ORF">LPB138_05065</name>
</gene>
<accession>A0A1D8P687</accession>
<evidence type="ECO:0000256" key="2">
    <source>
        <dbReference type="ARBA" id="ARBA00009450"/>
    </source>
</evidence>
<evidence type="ECO:0000256" key="4">
    <source>
        <dbReference type="ARBA" id="ARBA00022452"/>
    </source>
</evidence>